<dbReference type="AlphaFoldDB" id="A0A9Q5HTI8"/>
<feature type="compositionally biased region" description="Basic and acidic residues" evidence="1">
    <location>
        <begin position="971"/>
        <end position="982"/>
    </location>
</feature>
<comment type="caution">
    <text evidence="3">The sequence shown here is derived from an EMBL/GenBank/DDBJ whole genome shotgun (WGS) entry which is preliminary data.</text>
</comment>
<accession>A0A9Q5HTI8</accession>
<dbReference type="GO" id="GO:0019005">
    <property type="term" value="C:SCF ubiquitin ligase complex"/>
    <property type="evidence" value="ECO:0007669"/>
    <property type="project" value="TreeGrafter"/>
</dbReference>
<proteinExistence type="predicted"/>
<dbReference type="SUPFAM" id="SSF81383">
    <property type="entry name" value="F-box domain"/>
    <property type="match status" value="1"/>
</dbReference>
<dbReference type="SMART" id="SM00367">
    <property type="entry name" value="LRR_CC"/>
    <property type="match status" value="8"/>
</dbReference>
<gene>
    <name evidence="3" type="ORF">A7U60_g7230</name>
</gene>
<organism evidence="3 4">
    <name type="scientific">Sanghuangporus baumii</name>
    <name type="common">Phellinus baumii</name>
    <dbReference type="NCBI Taxonomy" id="108892"/>
    <lineage>
        <taxon>Eukaryota</taxon>
        <taxon>Fungi</taxon>
        <taxon>Dikarya</taxon>
        <taxon>Basidiomycota</taxon>
        <taxon>Agaricomycotina</taxon>
        <taxon>Agaricomycetes</taxon>
        <taxon>Hymenochaetales</taxon>
        <taxon>Hymenochaetaceae</taxon>
        <taxon>Sanghuangporus</taxon>
    </lineage>
</organism>
<feature type="domain" description="F-box" evidence="2">
    <location>
        <begin position="387"/>
        <end position="463"/>
    </location>
</feature>
<evidence type="ECO:0000259" key="2">
    <source>
        <dbReference type="Pfam" id="PF12937"/>
    </source>
</evidence>
<dbReference type="Proteomes" id="UP000757232">
    <property type="component" value="Unassembled WGS sequence"/>
</dbReference>
<feature type="region of interest" description="Disordered" evidence="1">
    <location>
        <begin position="920"/>
        <end position="982"/>
    </location>
</feature>
<dbReference type="InterPro" id="IPR036047">
    <property type="entry name" value="F-box-like_dom_sf"/>
</dbReference>
<name>A0A9Q5HTI8_SANBA</name>
<evidence type="ECO:0000256" key="1">
    <source>
        <dbReference type="SAM" id="MobiDB-lite"/>
    </source>
</evidence>
<dbReference type="InterPro" id="IPR032675">
    <property type="entry name" value="LRR_dom_sf"/>
</dbReference>
<dbReference type="Gene3D" id="3.80.10.10">
    <property type="entry name" value="Ribonuclease Inhibitor"/>
    <property type="match status" value="2"/>
</dbReference>
<feature type="compositionally biased region" description="Low complexity" evidence="1">
    <location>
        <begin position="233"/>
        <end position="252"/>
    </location>
</feature>
<feature type="region of interest" description="Disordered" evidence="1">
    <location>
        <begin position="233"/>
        <end position="300"/>
    </location>
</feature>
<evidence type="ECO:0000313" key="3">
    <source>
        <dbReference type="EMBL" id="OCB85582.1"/>
    </source>
</evidence>
<keyword evidence="4" id="KW-1185">Reference proteome</keyword>
<sequence>MSCGRAIDGDEPLFDFDAIEGLDDGDDTPVDASSSPHAMSPDLFDMSFIPQFSHLDLSSFSAASTPAEVVDYISRAQESSGYGYFGDSNAVEAYKNKGKAVSRPMDILPRDKSASQFDLFSFNGGISGPSRYRTTSPVASSSFSSPQSPDYFAFSPTSDIRQGSAAASYATDITTPGSFFSGDAAHQQLMSEIAQISESVGKGKARAEPPSLPPLLFSPTVLSQGETNWPIDVSTSPVATSSSASHASPSAVEFPASPTPLSDSRPPSPILRQTARARSLTSLPSEAYRPLETRSANRSKASLIPGRRRGNLARKLLFRNDVRDLESGYNVPANTPIQGLEHMLYSSLSAPSTPCISRSFAISDVYQTPVTAEDACTRAPSLFEFMLPKEMKLHILRSLLRLHEADGKLLVNSSGWTALQAGRKENRWVGKEKGFIELIRLSRVSKAWQALVFDGQLWYDLDLKAFTHIPSTLLQRLAVSSGSFIRSIDFAGHTRLTGSSLTELTNSFCISNNTLKGSISATTQLTDINLSGCSGLTTQALHDLIKRSPFLVRLNLKGLSIVTNETCKLLAIHCPALACLDLSRCFGIDATGVISFFAPRGELRKVEPLKRIRLAGLRRAGDRLLSVLGRCAPNLELLDLNGARELHNTAMEAFVACADDNEESSGEVLLTSRQAGRDPSDPSKYRRRVTKLRHLSLSYCPLLTDHACSHLAYAVPKLEFLELAGVGAELKDDGLVRLLNTTPLIRRLDLDEACEITDTTLAALTPRYNLEDEQGKVQEPETGSRLEVLNLSYAVLLTNDAILSLIRNCTRLIHLELDSTRVTGTTVKEFVRLARKREAVDAEIVVVDCRHVGDGAVKDLFGITRTRKGWRAWEAQHLNYLDARDNEGLEVGSDECDEKRVVLKSFYQWQTVDLVEAAREKRRKATRKSGGRDGKGGTEGDYFSTRKSSSRWWSPGSRRASGSTSPASWTGDRERGDGCIIM</sequence>
<dbReference type="EMBL" id="LNZH02000208">
    <property type="protein sequence ID" value="OCB85582.1"/>
    <property type="molecule type" value="Genomic_DNA"/>
</dbReference>
<feature type="compositionally biased region" description="Low complexity" evidence="1">
    <location>
        <begin position="946"/>
        <end position="963"/>
    </location>
</feature>
<dbReference type="PANTHER" id="PTHR13318:SF190">
    <property type="entry name" value="PARTNER OF PAIRED, ISOFORM B"/>
    <property type="match status" value="1"/>
</dbReference>
<evidence type="ECO:0000313" key="4">
    <source>
        <dbReference type="Proteomes" id="UP000757232"/>
    </source>
</evidence>
<dbReference type="SUPFAM" id="SSF52047">
    <property type="entry name" value="RNI-like"/>
    <property type="match status" value="1"/>
</dbReference>
<dbReference type="InterPro" id="IPR001810">
    <property type="entry name" value="F-box_dom"/>
</dbReference>
<dbReference type="GO" id="GO:0031146">
    <property type="term" value="P:SCF-dependent proteasomal ubiquitin-dependent protein catabolic process"/>
    <property type="evidence" value="ECO:0007669"/>
    <property type="project" value="TreeGrafter"/>
</dbReference>
<protein>
    <submittedName>
        <fullName evidence="3">RNI-like protein</fullName>
    </submittedName>
</protein>
<feature type="compositionally biased region" description="Basic residues" evidence="1">
    <location>
        <begin position="920"/>
        <end position="929"/>
    </location>
</feature>
<dbReference type="OrthoDB" id="550575at2759"/>
<reference evidence="3" key="1">
    <citation type="submission" date="2016-06" db="EMBL/GenBank/DDBJ databases">
        <title>Draft Genome sequence of the fungus Inonotus baumii.</title>
        <authorList>
            <person name="Zhu H."/>
            <person name="Lin W."/>
        </authorList>
    </citation>
    <scope>NUCLEOTIDE SEQUENCE</scope>
    <source>
        <strain evidence="3">821</strain>
    </source>
</reference>
<dbReference type="Pfam" id="PF12937">
    <property type="entry name" value="F-box-like"/>
    <property type="match status" value="1"/>
</dbReference>
<dbReference type="InterPro" id="IPR006553">
    <property type="entry name" value="Leu-rich_rpt_Cys-con_subtyp"/>
</dbReference>
<dbReference type="PANTHER" id="PTHR13318">
    <property type="entry name" value="PARTNER OF PAIRED, ISOFORM B-RELATED"/>
    <property type="match status" value="1"/>
</dbReference>